<accession>A0A3S5CVT4</accession>
<gene>
    <name evidence="2" type="ORF">PXEA_LOCUS37276</name>
</gene>
<evidence type="ECO:0000313" key="2">
    <source>
        <dbReference type="EMBL" id="VEL43836.1"/>
    </source>
</evidence>
<evidence type="ECO:0000256" key="1">
    <source>
        <dbReference type="SAM" id="MobiDB-lite"/>
    </source>
</evidence>
<evidence type="ECO:0000313" key="3">
    <source>
        <dbReference type="Proteomes" id="UP000784294"/>
    </source>
</evidence>
<name>A0A3S5CVT4_9PLAT</name>
<reference evidence="2" key="1">
    <citation type="submission" date="2018-11" db="EMBL/GenBank/DDBJ databases">
        <authorList>
            <consortium name="Pathogen Informatics"/>
        </authorList>
    </citation>
    <scope>NUCLEOTIDE SEQUENCE</scope>
</reference>
<dbReference type="EMBL" id="CAAALY010285807">
    <property type="protein sequence ID" value="VEL43836.1"/>
    <property type="molecule type" value="Genomic_DNA"/>
</dbReference>
<dbReference type="AlphaFoldDB" id="A0A3S5CVT4"/>
<sequence length="253" mass="26634">MREDTPASEANTKVMLSSCQTSLVAGQASSEAGHSEPVPPAPAALDRLDTKAASESPNASQSVVCSSSRLTRLLTEWPQSASLEAAVEAATEAEAEAEAGLGPTGVADPAPVSKAEDEITVGVNDDSASWSDTIEEPSAAGFEGSGESVDPVSGRPTERRGQRRAAGTRSTRGSPARIGLLHEHQQHQQLQEAQAKVEAMMFGVEFLDQNKEPLEVACIDQEVVWQKEACIENEFTHQVGFCAHSTVTNPPSG</sequence>
<feature type="region of interest" description="Disordered" evidence="1">
    <location>
        <begin position="21"/>
        <end position="66"/>
    </location>
</feature>
<feature type="compositionally biased region" description="Polar residues" evidence="1">
    <location>
        <begin position="53"/>
        <end position="66"/>
    </location>
</feature>
<feature type="region of interest" description="Disordered" evidence="1">
    <location>
        <begin position="85"/>
        <end position="112"/>
    </location>
</feature>
<comment type="caution">
    <text evidence="2">The sequence shown here is derived from an EMBL/GenBank/DDBJ whole genome shotgun (WGS) entry which is preliminary data.</text>
</comment>
<keyword evidence="3" id="KW-1185">Reference proteome</keyword>
<protein>
    <submittedName>
        <fullName evidence="2">Uncharacterized protein</fullName>
    </submittedName>
</protein>
<proteinExistence type="predicted"/>
<organism evidence="2 3">
    <name type="scientific">Protopolystoma xenopodis</name>
    <dbReference type="NCBI Taxonomy" id="117903"/>
    <lineage>
        <taxon>Eukaryota</taxon>
        <taxon>Metazoa</taxon>
        <taxon>Spiralia</taxon>
        <taxon>Lophotrochozoa</taxon>
        <taxon>Platyhelminthes</taxon>
        <taxon>Monogenea</taxon>
        <taxon>Polyopisthocotylea</taxon>
        <taxon>Polystomatidea</taxon>
        <taxon>Polystomatidae</taxon>
        <taxon>Protopolystoma</taxon>
    </lineage>
</organism>
<feature type="compositionally biased region" description="Polar residues" evidence="1">
    <location>
        <begin position="21"/>
        <end position="32"/>
    </location>
</feature>
<dbReference type="Proteomes" id="UP000784294">
    <property type="component" value="Unassembled WGS sequence"/>
</dbReference>
<feature type="region of interest" description="Disordered" evidence="1">
    <location>
        <begin position="137"/>
        <end position="174"/>
    </location>
</feature>